<dbReference type="GeneID" id="300265233"/>
<dbReference type="Proteomes" id="UP000626180">
    <property type="component" value="Unassembled WGS sequence"/>
</dbReference>
<dbReference type="Proteomes" id="UP000250443">
    <property type="component" value="Unassembled WGS sequence"/>
</dbReference>
<dbReference type="Pfam" id="PF00106">
    <property type="entry name" value="adh_short"/>
    <property type="match status" value="1"/>
</dbReference>
<feature type="domain" description="Ketoreductase" evidence="4">
    <location>
        <begin position="6"/>
        <end position="199"/>
    </location>
</feature>
<sequence>MAHESPVVVITGGTAGIGRATAHYFAQAGYKVAVIARGEQGLTETVAELEALGAKALGCKADVADAAQVEQAAERVETELGPINVWVNAAMTTVLGAFGSMTPEEYRRVTDVTYLGCTYGTMAALKRMKVRDRGTIVQVGSAVAYRSIPLQSAYCGAKAAIRGFTDSLRSELIHDKSRVRLTMVHLPALNTPQFDWARNKLGKRGQPLPPIYQPEVAARAIFDAAMRAPREIWLGKTTIQAILGNMVAPGLLDTVMAKQAYSGQMTNEPENPERADYLFEPVEGLHRTHGRFNQKASNKAVSVDSDIVSMVALVAAGAGLMALAKLRRLKPF</sequence>
<evidence type="ECO:0000313" key="10">
    <source>
        <dbReference type="Proteomes" id="UP000638986"/>
    </source>
</evidence>
<dbReference type="PANTHER" id="PTHR44196">
    <property type="entry name" value="DEHYDROGENASE/REDUCTASE SDR FAMILY MEMBER 7B"/>
    <property type="match status" value="1"/>
</dbReference>
<dbReference type="Proteomes" id="UP000638986">
    <property type="component" value="Unassembled WGS sequence"/>
</dbReference>
<reference evidence="7 8" key="1">
    <citation type="submission" date="2018-06" db="EMBL/GenBank/DDBJ databases">
        <authorList>
            <consortium name="Pathogen Informatics"/>
            <person name="Doyle S."/>
        </authorList>
    </citation>
    <scope>NUCLEOTIDE SEQUENCE [LARGE SCALE GENOMIC DNA]</scope>
    <source>
        <strain evidence="7 8">NCTC11842</strain>
    </source>
</reference>
<reference evidence="6 10" key="3">
    <citation type="submission" date="2020-11" db="EMBL/GenBank/DDBJ databases">
        <title>Enhanced detection system for hospital associated transmission using whole genome sequencing surveillance.</title>
        <authorList>
            <person name="Harrison L.H."/>
            <person name="Van Tyne D."/>
            <person name="Marsh J.W."/>
            <person name="Griffith M.P."/>
            <person name="Snyder D.J."/>
            <person name="Cooper V.S."/>
            <person name="Mustapha M."/>
        </authorList>
    </citation>
    <scope>NUCLEOTIDE SEQUENCE [LARGE SCALE GENOMIC DNA]</scope>
    <source>
        <strain evidence="6 10">PSB00013</strain>
    </source>
</reference>
<dbReference type="PRINTS" id="PR00080">
    <property type="entry name" value="SDRFAMILY"/>
</dbReference>
<dbReference type="PANTHER" id="PTHR44196:SF1">
    <property type="entry name" value="DEHYDROGENASE_REDUCTASE SDR FAMILY MEMBER 7B"/>
    <property type="match status" value="1"/>
</dbReference>
<name>A0A2X2CVW4_PSELU</name>
<evidence type="ECO:0000256" key="2">
    <source>
        <dbReference type="ARBA" id="ARBA00023002"/>
    </source>
</evidence>
<reference evidence="5 9" key="2">
    <citation type="submission" date="2020-10" db="EMBL/GenBank/DDBJ databases">
        <title>Genome sequences of Pseudomonas isolates.</title>
        <authorList>
            <person name="Wessels L."/>
            <person name="Reich F."/>
            <person name="Hammerl J."/>
        </authorList>
    </citation>
    <scope>NUCLEOTIDE SEQUENCE [LARGE SCALE GENOMIC DNA]</scope>
    <source>
        <strain evidence="5 9">20-MO00624-0</strain>
    </source>
</reference>
<evidence type="ECO:0000259" key="4">
    <source>
        <dbReference type="SMART" id="SM00822"/>
    </source>
</evidence>
<dbReference type="PROSITE" id="PS00061">
    <property type="entry name" value="ADH_SHORT"/>
    <property type="match status" value="1"/>
</dbReference>
<evidence type="ECO:0000256" key="3">
    <source>
        <dbReference type="RuleBase" id="RU000363"/>
    </source>
</evidence>
<proteinExistence type="inferred from homology"/>
<dbReference type="NCBIfam" id="NF005495">
    <property type="entry name" value="PRK07109.1"/>
    <property type="match status" value="1"/>
</dbReference>
<comment type="similarity">
    <text evidence="1 3">Belongs to the short-chain dehydrogenases/reductases (SDR) family.</text>
</comment>
<dbReference type="GO" id="GO:0016491">
    <property type="term" value="F:oxidoreductase activity"/>
    <property type="evidence" value="ECO:0007669"/>
    <property type="project" value="UniProtKB-KW"/>
</dbReference>
<evidence type="ECO:0000313" key="6">
    <source>
        <dbReference type="EMBL" id="MBH3439578.1"/>
    </source>
</evidence>
<dbReference type="SMART" id="SM00822">
    <property type="entry name" value="PKS_KR"/>
    <property type="match status" value="1"/>
</dbReference>
<gene>
    <name evidence="7" type="primary">acr1</name>
    <name evidence="6" type="ORF">I5Q09_12890</name>
    <name evidence="5" type="ORF">IRZ65_12555</name>
    <name evidence="7" type="ORF">NCTC11842_04731</name>
</gene>
<dbReference type="RefSeq" id="WP_010796467.1">
    <property type="nucleotide sequence ID" value="NZ_CP044086.1"/>
</dbReference>
<dbReference type="EC" id="1.2.1.-" evidence="7"/>
<evidence type="ECO:0000313" key="7">
    <source>
        <dbReference type="EMBL" id="SPZ12902.1"/>
    </source>
</evidence>
<dbReference type="PRINTS" id="PR00081">
    <property type="entry name" value="GDHRDH"/>
</dbReference>
<dbReference type="GO" id="GO:0016020">
    <property type="term" value="C:membrane"/>
    <property type="evidence" value="ECO:0007669"/>
    <property type="project" value="TreeGrafter"/>
</dbReference>
<protein>
    <submittedName>
        <fullName evidence="5">SDR family oxidoreductase</fullName>
    </submittedName>
    <submittedName>
        <fullName evidence="7">Short chain dehydrogenase</fullName>
        <ecNumber evidence="7">1.2.1.-</ecNumber>
    </submittedName>
</protein>
<accession>A0A2X2CVW4</accession>
<keyword evidence="9" id="KW-1185">Reference proteome</keyword>
<evidence type="ECO:0000313" key="9">
    <source>
        <dbReference type="Proteomes" id="UP000626180"/>
    </source>
</evidence>
<dbReference type="Gene3D" id="3.40.50.720">
    <property type="entry name" value="NAD(P)-binding Rossmann-like Domain"/>
    <property type="match status" value="1"/>
</dbReference>
<evidence type="ECO:0000313" key="5">
    <source>
        <dbReference type="EMBL" id="MBF8641508.1"/>
    </source>
</evidence>
<keyword evidence="2 7" id="KW-0560">Oxidoreductase</keyword>
<dbReference type="SUPFAM" id="SSF51735">
    <property type="entry name" value="NAD(P)-binding Rossmann-fold domains"/>
    <property type="match status" value="1"/>
</dbReference>
<dbReference type="AlphaFoldDB" id="A0A2X2CVW4"/>
<dbReference type="EMBL" id="UAUF01000014">
    <property type="protein sequence ID" value="SPZ12902.1"/>
    <property type="molecule type" value="Genomic_DNA"/>
</dbReference>
<dbReference type="InterPro" id="IPR057326">
    <property type="entry name" value="KR_dom"/>
</dbReference>
<organism evidence="7 8">
    <name type="scientific">Pseudomonas luteola</name>
    <dbReference type="NCBI Taxonomy" id="47886"/>
    <lineage>
        <taxon>Bacteria</taxon>
        <taxon>Pseudomonadati</taxon>
        <taxon>Pseudomonadota</taxon>
        <taxon>Gammaproteobacteria</taxon>
        <taxon>Pseudomonadales</taxon>
        <taxon>Pseudomonadaceae</taxon>
        <taxon>Pseudomonas</taxon>
    </lineage>
</organism>
<dbReference type="InterPro" id="IPR020904">
    <property type="entry name" value="Sc_DH/Rdtase_CS"/>
</dbReference>
<evidence type="ECO:0000256" key="1">
    <source>
        <dbReference type="ARBA" id="ARBA00006484"/>
    </source>
</evidence>
<evidence type="ECO:0000313" key="8">
    <source>
        <dbReference type="Proteomes" id="UP000250443"/>
    </source>
</evidence>
<dbReference type="EMBL" id="JADMCD010000006">
    <property type="protein sequence ID" value="MBF8641508.1"/>
    <property type="molecule type" value="Genomic_DNA"/>
</dbReference>
<dbReference type="InterPro" id="IPR002347">
    <property type="entry name" value="SDR_fam"/>
</dbReference>
<dbReference type="InterPro" id="IPR036291">
    <property type="entry name" value="NAD(P)-bd_dom_sf"/>
</dbReference>
<dbReference type="EMBL" id="JADTXM010000008">
    <property type="protein sequence ID" value="MBH3439578.1"/>
    <property type="molecule type" value="Genomic_DNA"/>
</dbReference>